<feature type="transmembrane region" description="Helical" evidence="6">
    <location>
        <begin position="294"/>
        <end position="318"/>
    </location>
</feature>
<feature type="transmembrane region" description="Helical" evidence="6">
    <location>
        <begin position="204"/>
        <end position="226"/>
    </location>
</feature>
<dbReference type="InterPro" id="IPR013604">
    <property type="entry name" value="7TM_chemorcpt"/>
</dbReference>
<dbReference type="GO" id="GO:0016020">
    <property type="term" value="C:membrane"/>
    <property type="evidence" value="ECO:0007669"/>
    <property type="project" value="UniProtKB-SubCell"/>
</dbReference>
<gene>
    <name evidence="7" type="ORF">BaRGS_00008322</name>
</gene>
<name>A0ABD0LM89_9CAEN</name>
<evidence type="ECO:0000256" key="1">
    <source>
        <dbReference type="ARBA" id="ARBA00004141"/>
    </source>
</evidence>
<comment type="caution">
    <text evidence="7">The sequence shown here is derived from an EMBL/GenBank/DDBJ whole genome shotgun (WGS) entry which is preliminary data.</text>
</comment>
<dbReference type="AlphaFoldDB" id="A0ABD0LM89"/>
<reference evidence="7 8" key="1">
    <citation type="journal article" date="2023" name="Sci. Data">
        <title>Genome assembly of the Korean intertidal mud-creeper Batillaria attramentaria.</title>
        <authorList>
            <person name="Patra A.K."/>
            <person name="Ho P.T."/>
            <person name="Jun S."/>
            <person name="Lee S.J."/>
            <person name="Kim Y."/>
            <person name="Won Y.J."/>
        </authorList>
    </citation>
    <scope>NUCLEOTIDE SEQUENCE [LARGE SCALE GENOMIC DNA]</scope>
    <source>
        <strain evidence="7">Wonlab-2016</strain>
    </source>
</reference>
<accession>A0ABD0LM89</accession>
<feature type="region of interest" description="Disordered" evidence="5">
    <location>
        <begin position="383"/>
        <end position="435"/>
    </location>
</feature>
<keyword evidence="8" id="KW-1185">Reference proteome</keyword>
<evidence type="ECO:0000256" key="5">
    <source>
        <dbReference type="SAM" id="MobiDB-lite"/>
    </source>
</evidence>
<evidence type="ECO:0000256" key="6">
    <source>
        <dbReference type="SAM" id="Phobius"/>
    </source>
</evidence>
<evidence type="ECO:0000313" key="8">
    <source>
        <dbReference type="Proteomes" id="UP001519460"/>
    </source>
</evidence>
<comment type="subcellular location">
    <subcellularLocation>
        <location evidence="1">Membrane</location>
        <topology evidence="1">Multi-pass membrane protein</topology>
    </subcellularLocation>
</comment>
<evidence type="ECO:0000313" key="7">
    <source>
        <dbReference type="EMBL" id="KAK7500415.1"/>
    </source>
</evidence>
<evidence type="ECO:0008006" key="9">
    <source>
        <dbReference type="Google" id="ProtNLM"/>
    </source>
</evidence>
<feature type="compositionally biased region" description="Basic residues" evidence="5">
    <location>
        <begin position="383"/>
        <end position="393"/>
    </location>
</feature>
<keyword evidence="4 6" id="KW-0472">Membrane</keyword>
<keyword evidence="2 6" id="KW-0812">Transmembrane</keyword>
<dbReference type="EMBL" id="JACVVK020000037">
    <property type="protein sequence ID" value="KAK7500415.1"/>
    <property type="molecule type" value="Genomic_DNA"/>
</dbReference>
<feature type="transmembrane region" description="Helical" evidence="6">
    <location>
        <begin position="333"/>
        <end position="356"/>
    </location>
</feature>
<evidence type="ECO:0000256" key="3">
    <source>
        <dbReference type="ARBA" id="ARBA00022989"/>
    </source>
</evidence>
<evidence type="ECO:0000256" key="2">
    <source>
        <dbReference type="ARBA" id="ARBA00022692"/>
    </source>
</evidence>
<keyword evidence="3 6" id="KW-1133">Transmembrane helix</keyword>
<feature type="transmembrane region" description="Helical" evidence="6">
    <location>
        <begin position="706"/>
        <end position="725"/>
    </location>
</feature>
<evidence type="ECO:0000256" key="4">
    <source>
        <dbReference type="ARBA" id="ARBA00023136"/>
    </source>
</evidence>
<feature type="transmembrane region" description="Helical" evidence="6">
    <location>
        <begin position="238"/>
        <end position="259"/>
    </location>
</feature>
<dbReference type="Pfam" id="PF08395">
    <property type="entry name" value="7tm_7"/>
    <property type="match status" value="1"/>
</dbReference>
<dbReference type="Proteomes" id="UP001519460">
    <property type="component" value="Unassembled WGS sequence"/>
</dbReference>
<feature type="non-terminal residue" evidence="7">
    <location>
        <position position="1"/>
    </location>
</feature>
<proteinExistence type="predicted"/>
<feature type="region of interest" description="Disordered" evidence="5">
    <location>
        <begin position="123"/>
        <end position="158"/>
    </location>
</feature>
<sequence>GDVLETNLTSTRETRRTLPARDSCSYGDNSGLDNDLHLVGEPLEMTFDCLRDRHEAMCGIVDSCQSCYCHSLPTLFARAVNKKEPTSLTMISEPEEAETDTESRLSFESRVLFSRLVGYPVSRTEGTPSAPDVCPGSSGTELHSRSQVSGHSDEATPDLTTRVEAWAEDPRDKLPDVDERTASGGLRGRVVAMTGWLKRNRRKLVFVGLVVLQLVNVCRVGLQIHFSAPDGPLGATTVATFSYLLGWLEVLVVHVATYPRVKNNLPELRSLFRSYESTYGFSFDVKLLNKQRKIVNVIIMAALLVTNPTMFVPLIILVPDFKTQLYPLHDSEGVIFAVGCVIYCLLHLLSALVMTASWQPMENISKIARKEFMHIAELARRAFPSRRHSRRGSSRNGQAEYGGNSSTAASPRAGSSRTGLSRAGSSRTKSVETHCQVEISSHPCLSSDRELETSMFKEGPAMLRDKETLCFRCKRTPPTMKQNDKRMNLEHSEPMEVQQVPDKSADNLNAHECDPAPSTRECERINAHSSSYDTRLCHNVSCVPAKSIPGNSTLPTLGITYNRQEYKPQLSSIRKGDLGLQDDLDPKADAWETTFDLLCDRHEAMCEIVDCCQRCFYHTIPAVYFFGITTFCFIVYAYAGSSLNGAYLALTSLALAKAILAPIYSADWSKFSPALLQKVQFLSTRLTTAEVGFHVYGLFVVNRPTILMIAGTLLTYAVVVVQFQMGVCSCPECANATDIAG</sequence>
<feature type="transmembrane region" description="Helical" evidence="6">
    <location>
        <begin position="622"/>
        <end position="639"/>
    </location>
</feature>
<feature type="compositionally biased region" description="Polar residues" evidence="5">
    <location>
        <begin position="137"/>
        <end position="150"/>
    </location>
</feature>
<protein>
    <recommendedName>
        <fullName evidence="9">Transmembrane protein</fullName>
    </recommendedName>
</protein>
<organism evidence="7 8">
    <name type="scientific">Batillaria attramentaria</name>
    <dbReference type="NCBI Taxonomy" id="370345"/>
    <lineage>
        <taxon>Eukaryota</taxon>
        <taxon>Metazoa</taxon>
        <taxon>Spiralia</taxon>
        <taxon>Lophotrochozoa</taxon>
        <taxon>Mollusca</taxon>
        <taxon>Gastropoda</taxon>
        <taxon>Caenogastropoda</taxon>
        <taxon>Sorbeoconcha</taxon>
        <taxon>Cerithioidea</taxon>
        <taxon>Batillariidae</taxon>
        <taxon>Batillaria</taxon>
    </lineage>
</organism>
<feature type="compositionally biased region" description="Polar residues" evidence="5">
    <location>
        <begin position="403"/>
        <end position="428"/>
    </location>
</feature>